<dbReference type="GeneID" id="30204901"/>
<keyword evidence="4" id="KW-1185">Reference proteome</keyword>
<evidence type="ECO:0000313" key="4">
    <source>
        <dbReference type="Proteomes" id="UP000092730"/>
    </source>
</evidence>
<dbReference type="STRING" id="1296100.A0A1B9GDC2"/>
<dbReference type="EMBL" id="KI894018">
    <property type="protein sequence ID" value="OCF29011.1"/>
    <property type="molecule type" value="Genomic_DNA"/>
</dbReference>
<dbReference type="OrthoDB" id="2572208at2759"/>
<dbReference type="VEuPathDB" id="FungiDB:I302_00502"/>
<sequence length="396" mass="43524">MAKENPSVPQKRAAPISASAFAFSLTPQNKKPKPNNAFSSTPLSSSQTPSRIKSEWTTPKPPSFTLPPKLSQSQTPRPKTQVSNDQDEPERKLLDSIPKPKPVETPLRATTSLKPLTAFTTPLTPQIQLGDTGASSSKALRPLLERIGDVTPVKGKEKELDAEAKPRFALHETLLSGRTTGDLLSKRKTALKDEDEGVGVSPRGKRIAKWSGNGPPPPSVHLANLLSSSNASLHLFYTSMQHLLYPSQRGNSSVVRSRQTTGQNTTLTPIQHIQNSASIRLKIVQTISRPTHNSTIFWCEPLKWHNASIPNQQLPIIFQPLPGECPKLGVDPRLLALKMRDDGEKEWQVGVWAWTEVEMPLGVDKLNQEGEDDGEDVKTVTALIVSRYLIVDQPIV</sequence>
<evidence type="ECO:0000313" key="3">
    <source>
        <dbReference type="EMBL" id="WVW79852.1"/>
    </source>
</evidence>
<feature type="compositionally biased region" description="Low complexity" evidence="1">
    <location>
        <begin position="39"/>
        <end position="50"/>
    </location>
</feature>
<evidence type="ECO:0000313" key="2">
    <source>
        <dbReference type="EMBL" id="OCF29011.1"/>
    </source>
</evidence>
<dbReference type="AlphaFoldDB" id="A0A1B9GDC2"/>
<reference evidence="2" key="3">
    <citation type="submission" date="2014-01" db="EMBL/GenBank/DDBJ databases">
        <title>Evolution of pathogenesis and genome organization in the Tremellales.</title>
        <authorList>
            <person name="Cuomo C."/>
            <person name="Litvintseva A."/>
            <person name="Heitman J."/>
            <person name="Chen Y."/>
            <person name="Sun S."/>
            <person name="Springer D."/>
            <person name="Dromer F."/>
            <person name="Young S."/>
            <person name="Zeng Q."/>
            <person name="Chapman S."/>
            <person name="Gujja S."/>
            <person name="Saif S."/>
            <person name="Birren B."/>
        </authorList>
    </citation>
    <scope>NUCLEOTIDE SEQUENCE</scope>
    <source>
        <strain evidence="2">CBS 10118</strain>
    </source>
</reference>
<dbReference type="Proteomes" id="UP000092730">
    <property type="component" value="Chromosome 1"/>
</dbReference>
<name>A0A1B9GDC2_9TREE</name>
<dbReference type="KEGG" id="kbi:30204901"/>
<feature type="compositionally biased region" description="Polar residues" evidence="1">
    <location>
        <begin position="70"/>
        <end position="84"/>
    </location>
</feature>
<feature type="region of interest" description="Disordered" evidence="1">
    <location>
        <begin position="1"/>
        <end position="111"/>
    </location>
</feature>
<reference evidence="3" key="2">
    <citation type="submission" date="2013-07" db="EMBL/GenBank/DDBJ databases">
        <authorList>
            <consortium name="The Broad Institute Genome Sequencing Platform"/>
            <person name="Cuomo C."/>
            <person name="Litvintseva A."/>
            <person name="Chen Y."/>
            <person name="Heitman J."/>
            <person name="Sun S."/>
            <person name="Springer D."/>
            <person name="Dromer F."/>
            <person name="Young S.K."/>
            <person name="Zeng Q."/>
            <person name="Gargeya S."/>
            <person name="Fitzgerald M."/>
            <person name="Abouelleil A."/>
            <person name="Alvarado L."/>
            <person name="Berlin A.M."/>
            <person name="Chapman S.B."/>
            <person name="Dewar J."/>
            <person name="Goldberg J."/>
            <person name="Griggs A."/>
            <person name="Gujja S."/>
            <person name="Hansen M."/>
            <person name="Howarth C."/>
            <person name="Imamovic A."/>
            <person name="Larimer J."/>
            <person name="McCowan C."/>
            <person name="Murphy C."/>
            <person name="Pearson M."/>
            <person name="Priest M."/>
            <person name="Roberts A."/>
            <person name="Saif S."/>
            <person name="Shea T."/>
            <person name="Sykes S."/>
            <person name="Wortman J."/>
            <person name="Nusbaum C."/>
            <person name="Birren B."/>
        </authorList>
    </citation>
    <scope>NUCLEOTIDE SEQUENCE</scope>
    <source>
        <strain evidence="3">CBS 10118</strain>
    </source>
</reference>
<accession>A0A1B9GDC2</accession>
<evidence type="ECO:0000256" key="1">
    <source>
        <dbReference type="SAM" id="MobiDB-lite"/>
    </source>
</evidence>
<dbReference type="EMBL" id="CP144541">
    <property type="protein sequence ID" value="WVW79852.1"/>
    <property type="molecule type" value="Genomic_DNA"/>
</dbReference>
<dbReference type="RefSeq" id="XP_019050081.1">
    <property type="nucleotide sequence ID" value="XM_019187203.1"/>
</dbReference>
<organism evidence="2">
    <name type="scientific">Kwoniella bestiolae CBS 10118</name>
    <dbReference type="NCBI Taxonomy" id="1296100"/>
    <lineage>
        <taxon>Eukaryota</taxon>
        <taxon>Fungi</taxon>
        <taxon>Dikarya</taxon>
        <taxon>Basidiomycota</taxon>
        <taxon>Agaricomycotina</taxon>
        <taxon>Tremellomycetes</taxon>
        <taxon>Tremellales</taxon>
        <taxon>Cryptococcaceae</taxon>
        <taxon>Kwoniella</taxon>
    </lineage>
</organism>
<protein>
    <submittedName>
        <fullName evidence="2">Uncharacterized protein</fullName>
    </submittedName>
</protein>
<gene>
    <name evidence="2" type="ORF">I302_00502</name>
    <name evidence="3" type="ORF">I302_101822</name>
</gene>
<proteinExistence type="predicted"/>
<reference evidence="3" key="4">
    <citation type="submission" date="2024-02" db="EMBL/GenBank/DDBJ databases">
        <title>Comparative genomics of Cryptococcus and Kwoniella reveals pathogenesis evolution and contrasting modes of karyotype evolution via chromosome fusion or intercentromeric recombination.</title>
        <authorList>
            <person name="Coelho M.A."/>
            <person name="David-Palma M."/>
            <person name="Shea T."/>
            <person name="Bowers K."/>
            <person name="McGinley-Smith S."/>
            <person name="Mohammad A.W."/>
            <person name="Gnirke A."/>
            <person name="Yurkov A.M."/>
            <person name="Nowrousian M."/>
            <person name="Sun S."/>
            <person name="Cuomo C.A."/>
            <person name="Heitman J."/>
        </authorList>
    </citation>
    <scope>NUCLEOTIDE SEQUENCE</scope>
    <source>
        <strain evidence="3">CBS 10118</strain>
    </source>
</reference>
<reference evidence="2" key="1">
    <citation type="submission" date="2013-07" db="EMBL/GenBank/DDBJ databases">
        <title>The Genome Sequence of Cryptococcus bestiolae CBS10118.</title>
        <authorList>
            <consortium name="The Broad Institute Genome Sequencing Platform"/>
            <person name="Cuomo C."/>
            <person name="Litvintseva A."/>
            <person name="Chen Y."/>
            <person name="Heitman J."/>
            <person name="Sun S."/>
            <person name="Springer D."/>
            <person name="Dromer F."/>
            <person name="Young S.K."/>
            <person name="Zeng Q."/>
            <person name="Gargeya S."/>
            <person name="Fitzgerald M."/>
            <person name="Abouelleil A."/>
            <person name="Alvarado L."/>
            <person name="Berlin A.M."/>
            <person name="Chapman S.B."/>
            <person name="Dewar J."/>
            <person name="Goldberg J."/>
            <person name="Griggs A."/>
            <person name="Gujja S."/>
            <person name="Hansen M."/>
            <person name="Howarth C."/>
            <person name="Imamovic A."/>
            <person name="Larimer J."/>
            <person name="McCowan C."/>
            <person name="Murphy C."/>
            <person name="Pearson M."/>
            <person name="Priest M."/>
            <person name="Roberts A."/>
            <person name="Saif S."/>
            <person name="Shea T."/>
            <person name="Sykes S."/>
            <person name="Wortman J."/>
            <person name="Nusbaum C."/>
            <person name="Birren B."/>
        </authorList>
    </citation>
    <scope>NUCLEOTIDE SEQUENCE [LARGE SCALE GENOMIC DNA]</scope>
    <source>
        <strain evidence="2">CBS 10118</strain>
    </source>
</reference>